<organism evidence="2 3">
    <name type="scientific">Natrinema gari JCM 14663</name>
    <dbReference type="NCBI Taxonomy" id="1230459"/>
    <lineage>
        <taxon>Archaea</taxon>
        <taxon>Methanobacteriati</taxon>
        <taxon>Methanobacteriota</taxon>
        <taxon>Stenosarchaea group</taxon>
        <taxon>Halobacteria</taxon>
        <taxon>Halobacteriales</taxon>
        <taxon>Natrialbaceae</taxon>
        <taxon>Natrinema</taxon>
    </lineage>
</organism>
<dbReference type="AlphaFoldDB" id="L9Z0T7"/>
<proteinExistence type="predicted"/>
<evidence type="ECO:0000313" key="3">
    <source>
        <dbReference type="Proteomes" id="UP000011592"/>
    </source>
</evidence>
<comment type="caution">
    <text evidence="2">The sequence shown here is derived from an EMBL/GenBank/DDBJ whole genome shotgun (WGS) entry which is preliminary data.</text>
</comment>
<evidence type="ECO:0000256" key="1">
    <source>
        <dbReference type="SAM" id="MobiDB-lite"/>
    </source>
</evidence>
<gene>
    <name evidence="2" type="ORF">C486_09730</name>
</gene>
<name>L9Z0T7_9EURY</name>
<feature type="region of interest" description="Disordered" evidence="1">
    <location>
        <begin position="1"/>
        <end position="31"/>
    </location>
</feature>
<keyword evidence="3" id="KW-1185">Reference proteome</keyword>
<protein>
    <submittedName>
        <fullName evidence="2">Uncharacterized protein</fullName>
    </submittedName>
</protein>
<dbReference type="Proteomes" id="UP000011592">
    <property type="component" value="Unassembled WGS sequence"/>
</dbReference>
<dbReference type="EMBL" id="AOIJ01000049">
    <property type="protein sequence ID" value="ELY79984.1"/>
    <property type="molecule type" value="Genomic_DNA"/>
</dbReference>
<accession>L9Z0T7</accession>
<reference evidence="2 3" key="1">
    <citation type="journal article" date="2014" name="PLoS Genet.">
        <title>Phylogenetically driven sequencing of extremely halophilic archaea reveals strategies for static and dynamic osmo-response.</title>
        <authorList>
            <person name="Becker E.A."/>
            <person name="Seitzer P.M."/>
            <person name="Tritt A."/>
            <person name="Larsen D."/>
            <person name="Krusor M."/>
            <person name="Yao A.I."/>
            <person name="Wu D."/>
            <person name="Madern D."/>
            <person name="Eisen J.A."/>
            <person name="Darling A.E."/>
            <person name="Facciotti M.T."/>
        </authorList>
    </citation>
    <scope>NUCLEOTIDE SEQUENCE [LARGE SCALE GENOMIC DNA]</scope>
    <source>
        <strain evidence="2 3">JCM 14663</strain>
    </source>
</reference>
<evidence type="ECO:0000313" key="2">
    <source>
        <dbReference type="EMBL" id="ELY79984.1"/>
    </source>
</evidence>
<sequence length="69" mass="7487">MFGMLTYIGGRSDTKQLGSVPTPRRPRASSLSDHPLFIIPLALAKFVLLDLIGRDRRQVVISGPVSVAP</sequence>